<evidence type="ECO:0008006" key="12">
    <source>
        <dbReference type="Google" id="ProtNLM"/>
    </source>
</evidence>
<dbReference type="InterPro" id="IPR032881">
    <property type="entry name" value="Oberon-like_PHD"/>
</dbReference>
<comment type="subcellular location">
    <subcellularLocation>
        <location evidence="1">Nucleus</location>
    </subcellularLocation>
</comment>
<evidence type="ECO:0000256" key="1">
    <source>
        <dbReference type="ARBA" id="ARBA00004123"/>
    </source>
</evidence>
<protein>
    <recommendedName>
        <fullName evidence="12">Oberon PHD finger domain-containing protein</fullName>
    </recommendedName>
</protein>
<gene>
    <name evidence="10" type="primary">gb17179</name>
    <name evidence="10" type="ORF">PR202_gb17179</name>
</gene>
<evidence type="ECO:0000256" key="3">
    <source>
        <dbReference type="ARBA" id="ARBA00022771"/>
    </source>
</evidence>
<dbReference type="PANTHER" id="PTHR46286">
    <property type="entry name" value="VIN3-LIKE PROTEIN 2-RELATED"/>
    <property type="match status" value="1"/>
</dbReference>
<evidence type="ECO:0000259" key="8">
    <source>
        <dbReference type="Pfam" id="PF07227"/>
    </source>
</evidence>
<dbReference type="PANTHER" id="PTHR46286:SF2">
    <property type="entry name" value="VIN3-LIKE PROTEIN 2"/>
    <property type="match status" value="1"/>
</dbReference>
<dbReference type="Pfam" id="PF23380">
    <property type="entry name" value="VIN3_C"/>
    <property type="match status" value="1"/>
</dbReference>
<reference evidence="10" key="2">
    <citation type="submission" date="2021-12" db="EMBL/GenBank/DDBJ databases">
        <title>Resequencing data analysis of finger millet.</title>
        <authorList>
            <person name="Hatakeyama M."/>
            <person name="Aluri S."/>
            <person name="Balachadran M.T."/>
            <person name="Sivarajan S.R."/>
            <person name="Poveda L."/>
            <person name="Shimizu-Inatsugi R."/>
            <person name="Schlapbach R."/>
            <person name="Sreeman S.M."/>
            <person name="Shimizu K.K."/>
        </authorList>
    </citation>
    <scope>NUCLEOTIDE SEQUENCE</scope>
</reference>
<keyword evidence="4" id="KW-0862">Zinc</keyword>
<accession>A0AAV5EZY6</accession>
<evidence type="ECO:0000256" key="4">
    <source>
        <dbReference type="ARBA" id="ARBA00022833"/>
    </source>
</evidence>
<name>A0AAV5EZY6_ELECO</name>
<dbReference type="Proteomes" id="UP001054889">
    <property type="component" value="Unassembled WGS sequence"/>
</dbReference>
<keyword evidence="2" id="KW-0479">Metal-binding</keyword>
<dbReference type="InterPro" id="IPR056990">
    <property type="entry name" value="VIN3-like_C"/>
</dbReference>
<dbReference type="GO" id="GO:0005634">
    <property type="term" value="C:nucleus"/>
    <property type="evidence" value="ECO:0007669"/>
    <property type="project" value="UniProtKB-SubCell"/>
</dbReference>
<feature type="domain" description="Oberon-like PHD finger" evidence="8">
    <location>
        <begin position="62"/>
        <end position="131"/>
    </location>
</feature>
<organism evidence="10 11">
    <name type="scientific">Eleusine coracana subsp. coracana</name>
    <dbReference type="NCBI Taxonomy" id="191504"/>
    <lineage>
        <taxon>Eukaryota</taxon>
        <taxon>Viridiplantae</taxon>
        <taxon>Streptophyta</taxon>
        <taxon>Embryophyta</taxon>
        <taxon>Tracheophyta</taxon>
        <taxon>Spermatophyta</taxon>
        <taxon>Magnoliopsida</taxon>
        <taxon>Liliopsida</taxon>
        <taxon>Poales</taxon>
        <taxon>Poaceae</taxon>
        <taxon>PACMAD clade</taxon>
        <taxon>Chloridoideae</taxon>
        <taxon>Cynodonteae</taxon>
        <taxon>Eleusininae</taxon>
        <taxon>Eleusine</taxon>
    </lineage>
</organism>
<feature type="domain" description="VIN3-like C-terminal" evidence="9">
    <location>
        <begin position="349"/>
        <end position="420"/>
    </location>
</feature>
<keyword evidence="11" id="KW-1185">Reference proteome</keyword>
<evidence type="ECO:0000259" key="9">
    <source>
        <dbReference type="Pfam" id="PF23380"/>
    </source>
</evidence>
<feature type="coiled-coil region" evidence="6">
    <location>
        <begin position="249"/>
        <end position="276"/>
    </location>
</feature>
<evidence type="ECO:0000256" key="7">
    <source>
        <dbReference type="SAM" id="MobiDB-lite"/>
    </source>
</evidence>
<dbReference type="InterPro" id="IPR044514">
    <property type="entry name" value="VIN3-like"/>
</dbReference>
<keyword evidence="6" id="KW-0175">Coiled coil</keyword>
<dbReference type="GO" id="GO:0040029">
    <property type="term" value="P:epigenetic regulation of gene expression"/>
    <property type="evidence" value="ECO:0007669"/>
    <property type="project" value="InterPro"/>
</dbReference>
<feature type="region of interest" description="Disordered" evidence="7">
    <location>
        <begin position="215"/>
        <end position="243"/>
    </location>
</feature>
<evidence type="ECO:0000256" key="5">
    <source>
        <dbReference type="ARBA" id="ARBA00023242"/>
    </source>
</evidence>
<dbReference type="Pfam" id="PF07227">
    <property type="entry name" value="PHD_Oberon"/>
    <property type="match status" value="1"/>
</dbReference>
<comment type="caution">
    <text evidence="10">The sequence shown here is derived from an EMBL/GenBank/DDBJ whole genome shotgun (WGS) entry which is preliminary data.</text>
</comment>
<proteinExistence type="predicted"/>
<sequence length="439" mass="47792">MLDRLFKVVNGQKCEQQKDVGMKSMPDLDANNLQSPCKIQRTNDSSSPLLVRGALTKNAQLCQNSACRATLNPEYKFCKRCSCCICFKYDDDKDPSLWLFCTSDESVQGDSCGLSCHLECALKDERSAMKKLEAEVGPITGIPDDVGYEIVGRLPIGVEVRKLCTCALETLQSMFSSALTADLKTQRSCIANCDEPTSNKSHEEREILRPCAQSALTSGTSKDSGDKDGLSVPNSPAEAPSHKDSLNLILNNVGNLQNLNADADQLENESGAQTESALACRQLNHGSLVPIAENEINGASATCFNPQADCHIFETGPSKPETEPGNSSNKSPCVKLSVIGNKDALSGASSYEYCIKVIRQLECEGHVEAMFRMKFLTWFSLRATPHERRTVGTFVDSLIDDPASLASQVADTFSDAIYSRKPHQAPSGVRMGLDLELRM</sequence>
<dbReference type="EMBL" id="BQKI01000081">
    <property type="protein sequence ID" value="GJN28994.1"/>
    <property type="molecule type" value="Genomic_DNA"/>
</dbReference>
<dbReference type="AlphaFoldDB" id="A0AAV5EZY6"/>
<evidence type="ECO:0000256" key="2">
    <source>
        <dbReference type="ARBA" id="ARBA00022723"/>
    </source>
</evidence>
<evidence type="ECO:0000313" key="10">
    <source>
        <dbReference type="EMBL" id="GJN28994.1"/>
    </source>
</evidence>
<dbReference type="GO" id="GO:0010048">
    <property type="term" value="P:vernalization response"/>
    <property type="evidence" value="ECO:0007669"/>
    <property type="project" value="InterPro"/>
</dbReference>
<dbReference type="GO" id="GO:0008270">
    <property type="term" value="F:zinc ion binding"/>
    <property type="evidence" value="ECO:0007669"/>
    <property type="project" value="UniProtKB-KW"/>
</dbReference>
<keyword evidence="3" id="KW-0863">Zinc-finger</keyword>
<reference evidence="10" key="1">
    <citation type="journal article" date="2018" name="DNA Res.">
        <title>Multiple hybrid de novo genome assembly of finger millet, an orphan allotetraploid crop.</title>
        <authorList>
            <person name="Hatakeyama M."/>
            <person name="Aluri S."/>
            <person name="Balachadran M.T."/>
            <person name="Sivarajan S.R."/>
            <person name="Patrignani A."/>
            <person name="Gruter S."/>
            <person name="Poveda L."/>
            <person name="Shimizu-Inatsugi R."/>
            <person name="Baeten J."/>
            <person name="Francoijs K.J."/>
            <person name="Nataraja K.N."/>
            <person name="Reddy Y.A.N."/>
            <person name="Phadnis S."/>
            <person name="Ravikumar R.L."/>
            <person name="Schlapbach R."/>
            <person name="Sreeman S.M."/>
            <person name="Shimizu K.K."/>
        </authorList>
    </citation>
    <scope>NUCLEOTIDE SEQUENCE</scope>
</reference>
<evidence type="ECO:0000313" key="11">
    <source>
        <dbReference type="Proteomes" id="UP001054889"/>
    </source>
</evidence>
<evidence type="ECO:0000256" key="6">
    <source>
        <dbReference type="SAM" id="Coils"/>
    </source>
</evidence>
<keyword evidence="5" id="KW-0539">Nucleus</keyword>